<reference evidence="9 10" key="1">
    <citation type="journal article" date="2018" name="New Phytol.">
        <title>Phylogenomics of Endogonaceae and evolution of mycorrhizas within Mucoromycota.</title>
        <authorList>
            <person name="Chang Y."/>
            <person name="Desiro A."/>
            <person name="Na H."/>
            <person name="Sandor L."/>
            <person name="Lipzen A."/>
            <person name="Clum A."/>
            <person name="Barry K."/>
            <person name="Grigoriev I.V."/>
            <person name="Martin F.M."/>
            <person name="Stajich J.E."/>
            <person name="Smith M.E."/>
            <person name="Bonito G."/>
            <person name="Spatafora J.W."/>
        </authorList>
    </citation>
    <scope>NUCLEOTIDE SEQUENCE [LARGE SCALE GENOMIC DNA]</scope>
    <source>
        <strain evidence="9 10">GMNB39</strain>
    </source>
</reference>
<dbReference type="EMBL" id="RBNI01001841">
    <property type="protein sequence ID" value="RUP49924.1"/>
    <property type="molecule type" value="Genomic_DNA"/>
</dbReference>
<evidence type="ECO:0000256" key="5">
    <source>
        <dbReference type="ARBA" id="ARBA00022824"/>
    </source>
</evidence>
<keyword evidence="9" id="KW-0808">Transferase</keyword>
<evidence type="ECO:0000256" key="6">
    <source>
        <dbReference type="ARBA" id="ARBA00022968"/>
    </source>
</evidence>
<keyword evidence="8" id="KW-0472">Membrane</keyword>
<protein>
    <recommendedName>
        <fullName evidence="3">Dolichyl-diphosphooligosaccharide--protein glycosyltransferase subunit 4</fullName>
    </recommendedName>
</protein>
<name>A0A433DGG4_9FUNG</name>
<dbReference type="Pfam" id="PF10215">
    <property type="entry name" value="Ost4"/>
    <property type="match status" value="1"/>
</dbReference>
<dbReference type="Proteomes" id="UP000268093">
    <property type="component" value="Unassembled WGS sequence"/>
</dbReference>
<accession>A0A433DGG4</accession>
<keyword evidence="6" id="KW-0735">Signal-anchor</keyword>
<proteinExistence type="inferred from homology"/>
<keyword evidence="5" id="KW-0256">Endoplasmic reticulum</keyword>
<evidence type="ECO:0000313" key="9">
    <source>
        <dbReference type="EMBL" id="RUP49924.1"/>
    </source>
</evidence>
<evidence type="ECO:0000256" key="7">
    <source>
        <dbReference type="ARBA" id="ARBA00022989"/>
    </source>
</evidence>
<dbReference type="GO" id="GO:0008250">
    <property type="term" value="C:oligosaccharyltransferase complex"/>
    <property type="evidence" value="ECO:0007669"/>
    <property type="project" value="TreeGrafter"/>
</dbReference>
<keyword evidence="7" id="KW-1133">Transmembrane helix</keyword>
<dbReference type="SUPFAM" id="SSF103464">
    <property type="entry name" value="Oligosaccharyltransferase subunit ost4p"/>
    <property type="match status" value="1"/>
</dbReference>
<evidence type="ECO:0000256" key="4">
    <source>
        <dbReference type="ARBA" id="ARBA00022692"/>
    </source>
</evidence>
<dbReference type="GO" id="GO:0016740">
    <property type="term" value="F:transferase activity"/>
    <property type="evidence" value="ECO:0007669"/>
    <property type="project" value="UniProtKB-KW"/>
</dbReference>
<evidence type="ECO:0000313" key="10">
    <source>
        <dbReference type="Proteomes" id="UP000268093"/>
    </source>
</evidence>
<dbReference type="InterPro" id="IPR018943">
    <property type="entry name" value="Oligosaccaryltransferase"/>
</dbReference>
<evidence type="ECO:0000256" key="1">
    <source>
        <dbReference type="ARBA" id="ARBA00004643"/>
    </source>
</evidence>
<dbReference type="AlphaFoldDB" id="A0A433DGG4"/>
<evidence type="ECO:0000256" key="8">
    <source>
        <dbReference type="ARBA" id="ARBA00023136"/>
    </source>
</evidence>
<comment type="caution">
    <text evidence="9">The sequence shown here is derived from an EMBL/GenBank/DDBJ whole genome shotgun (WGS) entry which is preliminary data.</text>
</comment>
<dbReference type="InterPro" id="IPR036330">
    <property type="entry name" value="Ost4p_sf"/>
</dbReference>
<comment type="similarity">
    <text evidence="2">Belongs to the OST4 family.</text>
</comment>
<gene>
    <name evidence="9" type="ORF">BC936DRAFT_140966</name>
</gene>
<dbReference type="InterPro" id="IPR051307">
    <property type="entry name" value="OST4"/>
</dbReference>
<evidence type="ECO:0000256" key="3">
    <source>
        <dbReference type="ARBA" id="ARBA00017662"/>
    </source>
</evidence>
<keyword evidence="10" id="KW-1185">Reference proteome</keyword>
<sequence>MTSAPICPHPIRSYHFEQSPRVSTSLSFNPPPLSSLQQTTIATTMMTITDTQLGTIANVLGSLTMILIVIYHFVNVNSKSKK</sequence>
<comment type="subcellular location">
    <subcellularLocation>
        <location evidence="1">Endoplasmic reticulum membrane</location>
        <topology evidence="1">Single-pass type III membrane protein</topology>
    </subcellularLocation>
</comment>
<organism evidence="9 10">
    <name type="scientific">Jimgerdemannia flammicorona</name>
    <dbReference type="NCBI Taxonomy" id="994334"/>
    <lineage>
        <taxon>Eukaryota</taxon>
        <taxon>Fungi</taxon>
        <taxon>Fungi incertae sedis</taxon>
        <taxon>Mucoromycota</taxon>
        <taxon>Mucoromycotina</taxon>
        <taxon>Endogonomycetes</taxon>
        <taxon>Endogonales</taxon>
        <taxon>Endogonaceae</taxon>
        <taxon>Jimgerdemannia</taxon>
    </lineage>
</organism>
<dbReference type="GO" id="GO:0018279">
    <property type="term" value="P:protein N-linked glycosylation via asparagine"/>
    <property type="evidence" value="ECO:0007669"/>
    <property type="project" value="TreeGrafter"/>
</dbReference>
<evidence type="ECO:0000256" key="2">
    <source>
        <dbReference type="ARBA" id="ARBA00007685"/>
    </source>
</evidence>
<dbReference type="PANTHER" id="PTHR48164">
    <property type="entry name" value="DOLICHYL-DIPHOSPHOOLIGOSACCHARIDE--PROTEIN GLYCOSYLTRANSFERASE SUBUNIT 4"/>
    <property type="match status" value="1"/>
</dbReference>
<dbReference type="PANTHER" id="PTHR48164:SF1">
    <property type="entry name" value="DOLICHYL-DIPHOSPHOOLIGOSACCHARIDE--PROTEIN GLYCOSYLTRANSFERASE SUBUNIT 4"/>
    <property type="match status" value="1"/>
</dbReference>
<keyword evidence="4" id="KW-0812">Transmembrane</keyword>